<protein>
    <submittedName>
        <fullName evidence="1">AlpA family transcriptional regulator</fullName>
    </submittedName>
</protein>
<gene>
    <name evidence="1" type="ORF">DFQ45_1059</name>
</gene>
<keyword evidence="2" id="KW-1185">Reference proteome</keyword>
<comment type="caution">
    <text evidence="1">The sequence shown here is derived from an EMBL/GenBank/DDBJ whole genome shotgun (WGS) entry which is preliminary data.</text>
</comment>
<dbReference type="Proteomes" id="UP000294575">
    <property type="component" value="Unassembled WGS sequence"/>
</dbReference>
<reference evidence="1 2" key="1">
    <citation type="submission" date="2019-03" db="EMBL/GenBank/DDBJ databases">
        <title>Genomic Encyclopedia of Type Strains, Phase IV (KMG-IV): sequencing the most valuable type-strain genomes for metagenomic binning, comparative biology and taxonomic classification.</title>
        <authorList>
            <person name="Goeker M."/>
        </authorList>
    </citation>
    <scope>NUCLEOTIDE SEQUENCE [LARGE SCALE GENOMIC DNA]</scope>
    <source>
        <strain evidence="1 2">DSM 28679</strain>
    </source>
</reference>
<organism evidence="1 2">
    <name type="scientific">Thiopseudomonas denitrificans</name>
    <dbReference type="NCBI Taxonomy" id="1501432"/>
    <lineage>
        <taxon>Bacteria</taxon>
        <taxon>Pseudomonadati</taxon>
        <taxon>Pseudomonadota</taxon>
        <taxon>Gammaproteobacteria</taxon>
        <taxon>Pseudomonadales</taxon>
        <taxon>Pseudomonadaceae</taxon>
        <taxon>Thiopseudomonas</taxon>
    </lineage>
</organism>
<name>A0A4R6TW84_9GAMM</name>
<dbReference type="EMBL" id="SNYK01000005">
    <property type="protein sequence ID" value="TDQ38098.1"/>
    <property type="molecule type" value="Genomic_DNA"/>
</dbReference>
<dbReference type="OrthoDB" id="8455288at2"/>
<proteinExistence type="predicted"/>
<dbReference type="PANTHER" id="PTHR36154">
    <property type="entry name" value="DNA-BINDING TRANSCRIPTIONAL ACTIVATOR ALPA"/>
    <property type="match status" value="1"/>
</dbReference>
<dbReference type="Pfam" id="PF05930">
    <property type="entry name" value="Phage_AlpA"/>
    <property type="match status" value="1"/>
</dbReference>
<sequence>MKFIKLRDVMELTSLARSTIYKFVAEGRFPKQVPLGGNCVAWVESEIHEWLEGRIAERDSTRE</sequence>
<dbReference type="RefSeq" id="WP_101497296.1">
    <property type="nucleotide sequence ID" value="NZ_LNJZ01000008.1"/>
</dbReference>
<dbReference type="InterPro" id="IPR052931">
    <property type="entry name" value="Prophage_regulatory_activator"/>
</dbReference>
<dbReference type="Gene3D" id="1.10.238.160">
    <property type="match status" value="1"/>
</dbReference>
<dbReference type="AlphaFoldDB" id="A0A4R6TW84"/>
<evidence type="ECO:0000313" key="1">
    <source>
        <dbReference type="EMBL" id="TDQ38098.1"/>
    </source>
</evidence>
<dbReference type="PANTHER" id="PTHR36154:SF1">
    <property type="entry name" value="DNA-BINDING TRANSCRIPTIONAL ACTIVATOR ALPA"/>
    <property type="match status" value="1"/>
</dbReference>
<evidence type="ECO:0000313" key="2">
    <source>
        <dbReference type="Proteomes" id="UP000294575"/>
    </source>
</evidence>
<dbReference type="InterPro" id="IPR010260">
    <property type="entry name" value="AlpA"/>
</dbReference>
<accession>A0A4R6TW84</accession>